<dbReference type="PIRSF" id="PIRSF005962">
    <property type="entry name" value="Pept_M20D_amidohydro"/>
    <property type="match status" value="1"/>
</dbReference>
<feature type="binding site" evidence="2">
    <location>
        <position position="103"/>
    </location>
    <ligand>
        <name>Mn(2+)</name>
        <dbReference type="ChEBI" id="CHEBI:29035"/>
        <label>2</label>
    </ligand>
</feature>
<sequence length="383" mass="41098">MPDIKSLAKEVWPFVVEMRRDFHRHPEPSYHEFRTTDRIAEELDKMGIPYRRFEPTGLLGEIVGGKPGKCIALRADIDALSVKENTGLEYASENEGFMHACGHDTHAAMLLGAAKILSAVKDELCGTVKLMFQPAEELGSGAKTIIAQGALEGVDAAFGMHIFSQAPAGVVCMTPGVILPAADSYKLCVEGVTCHGAEPNRGVDATVAAAAIVMNLQTIASREFSPLEPVVVTVGSLHSGTRFNVVSNHAELEGTVRLFDEEMHRQIPGMMERIAKDTASAFRCTASLEYNLLCDMLVNEPEMTAIATGAIEKVVGAGNVAPFRRTMGGEDFSAYTHIIPCAFAGLGGGGEAPQHSDMFCIDETAMENGTATYAQVAWDYLNG</sequence>
<dbReference type="AlphaFoldDB" id="A0A9D0ZG99"/>
<organism evidence="4 5">
    <name type="scientific">Candidatus Scatomorpha intestinavium</name>
    <dbReference type="NCBI Taxonomy" id="2840922"/>
    <lineage>
        <taxon>Bacteria</taxon>
        <taxon>Bacillati</taxon>
        <taxon>Bacillota</taxon>
        <taxon>Clostridia</taxon>
        <taxon>Eubacteriales</taxon>
        <taxon>Candidatus Scatomorpha</taxon>
    </lineage>
</organism>
<feature type="binding site" evidence="2">
    <location>
        <position position="161"/>
    </location>
    <ligand>
        <name>Mn(2+)</name>
        <dbReference type="ChEBI" id="CHEBI:29035"/>
        <label>2</label>
    </ligand>
</feature>
<dbReference type="InterPro" id="IPR002933">
    <property type="entry name" value="Peptidase_M20"/>
</dbReference>
<dbReference type="GO" id="GO:0019877">
    <property type="term" value="P:diaminopimelate biosynthetic process"/>
    <property type="evidence" value="ECO:0007669"/>
    <property type="project" value="UniProtKB-ARBA"/>
</dbReference>
<proteinExistence type="predicted"/>
<evidence type="ECO:0000256" key="1">
    <source>
        <dbReference type="ARBA" id="ARBA00022801"/>
    </source>
</evidence>
<dbReference type="Gene3D" id="3.30.70.360">
    <property type="match status" value="1"/>
</dbReference>
<dbReference type="GO" id="GO:0050118">
    <property type="term" value="F:N-acetyldiaminopimelate deacetylase activity"/>
    <property type="evidence" value="ECO:0007669"/>
    <property type="project" value="UniProtKB-ARBA"/>
</dbReference>
<keyword evidence="2" id="KW-0479">Metal-binding</keyword>
<dbReference type="InterPro" id="IPR036264">
    <property type="entry name" value="Bact_exopeptidase_dim_dom"/>
</dbReference>
<feature type="binding site" evidence="2">
    <location>
        <position position="137"/>
    </location>
    <ligand>
        <name>Mn(2+)</name>
        <dbReference type="ChEBI" id="CHEBI:29035"/>
        <label>2</label>
    </ligand>
</feature>
<dbReference type="PANTHER" id="PTHR11014">
    <property type="entry name" value="PEPTIDASE M20 FAMILY MEMBER"/>
    <property type="match status" value="1"/>
</dbReference>
<dbReference type="PANTHER" id="PTHR11014:SF63">
    <property type="entry name" value="METALLOPEPTIDASE, PUTATIVE (AFU_ORTHOLOGUE AFUA_6G09600)-RELATED"/>
    <property type="match status" value="1"/>
</dbReference>
<evidence type="ECO:0000256" key="2">
    <source>
        <dbReference type="PIRSR" id="PIRSR005962-1"/>
    </source>
</evidence>
<evidence type="ECO:0000313" key="4">
    <source>
        <dbReference type="EMBL" id="HIQ79592.1"/>
    </source>
</evidence>
<dbReference type="SUPFAM" id="SSF53187">
    <property type="entry name" value="Zn-dependent exopeptidases"/>
    <property type="match status" value="1"/>
</dbReference>
<accession>A0A9D0ZG99</accession>
<feature type="binding site" evidence="2">
    <location>
        <position position="355"/>
    </location>
    <ligand>
        <name>Mn(2+)</name>
        <dbReference type="ChEBI" id="CHEBI:29035"/>
        <label>2</label>
    </ligand>
</feature>
<dbReference type="InterPro" id="IPR017439">
    <property type="entry name" value="Amidohydrolase"/>
</dbReference>
<evidence type="ECO:0000259" key="3">
    <source>
        <dbReference type="Pfam" id="PF07687"/>
    </source>
</evidence>
<comment type="cofactor">
    <cofactor evidence="2">
        <name>Mn(2+)</name>
        <dbReference type="ChEBI" id="CHEBI:29035"/>
    </cofactor>
    <text evidence="2">The Mn(2+) ion enhances activity.</text>
</comment>
<comment type="caution">
    <text evidence="4">The sequence shown here is derived from an EMBL/GenBank/DDBJ whole genome shotgun (WGS) entry which is preliminary data.</text>
</comment>
<dbReference type="Proteomes" id="UP000824262">
    <property type="component" value="Unassembled WGS sequence"/>
</dbReference>
<reference evidence="4" key="2">
    <citation type="journal article" date="2021" name="PeerJ">
        <title>Extensive microbial diversity within the chicken gut microbiome revealed by metagenomics and culture.</title>
        <authorList>
            <person name="Gilroy R."/>
            <person name="Ravi A."/>
            <person name="Getino M."/>
            <person name="Pursley I."/>
            <person name="Horton D.L."/>
            <person name="Alikhan N.F."/>
            <person name="Baker D."/>
            <person name="Gharbi K."/>
            <person name="Hall N."/>
            <person name="Watson M."/>
            <person name="Adriaenssens E.M."/>
            <person name="Foster-Nyarko E."/>
            <person name="Jarju S."/>
            <person name="Secka A."/>
            <person name="Antonio M."/>
            <person name="Oren A."/>
            <person name="Chaudhuri R.R."/>
            <person name="La Ragione R."/>
            <person name="Hildebrand F."/>
            <person name="Pallen M.J."/>
        </authorList>
    </citation>
    <scope>NUCLEOTIDE SEQUENCE</scope>
    <source>
        <strain evidence="4">ChiBcolR7-354</strain>
    </source>
</reference>
<feature type="domain" description="Peptidase M20 dimerisation" evidence="3">
    <location>
        <begin position="184"/>
        <end position="279"/>
    </location>
</feature>
<dbReference type="Gene3D" id="3.40.630.10">
    <property type="entry name" value="Zn peptidases"/>
    <property type="match status" value="1"/>
</dbReference>
<dbReference type="NCBIfam" id="TIGR01891">
    <property type="entry name" value="amidohydrolases"/>
    <property type="match status" value="1"/>
</dbReference>
<dbReference type="InterPro" id="IPR011650">
    <property type="entry name" value="Peptidase_M20_dimer"/>
</dbReference>
<reference evidence="4" key="1">
    <citation type="submission" date="2020-10" db="EMBL/GenBank/DDBJ databases">
        <authorList>
            <person name="Gilroy R."/>
        </authorList>
    </citation>
    <scope>NUCLEOTIDE SEQUENCE</scope>
    <source>
        <strain evidence="4">ChiBcolR7-354</strain>
    </source>
</reference>
<evidence type="ECO:0000313" key="5">
    <source>
        <dbReference type="Proteomes" id="UP000824262"/>
    </source>
</evidence>
<name>A0A9D0ZG99_9FIRM</name>
<dbReference type="Pfam" id="PF01546">
    <property type="entry name" value="Peptidase_M20"/>
    <property type="match status" value="1"/>
</dbReference>
<dbReference type="SUPFAM" id="SSF55031">
    <property type="entry name" value="Bacterial exopeptidase dimerisation domain"/>
    <property type="match status" value="1"/>
</dbReference>
<dbReference type="EMBL" id="DVGA01000114">
    <property type="protein sequence ID" value="HIQ79592.1"/>
    <property type="molecule type" value="Genomic_DNA"/>
</dbReference>
<dbReference type="Pfam" id="PF07687">
    <property type="entry name" value="M20_dimer"/>
    <property type="match status" value="1"/>
</dbReference>
<gene>
    <name evidence="4" type="ORF">IAB77_10095</name>
</gene>
<protein>
    <submittedName>
        <fullName evidence="4">Amidohydrolase</fullName>
    </submittedName>
</protein>
<dbReference type="GO" id="GO:0046872">
    <property type="term" value="F:metal ion binding"/>
    <property type="evidence" value="ECO:0007669"/>
    <property type="project" value="UniProtKB-KW"/>
</dbReference>
<dbReference type="FunFam" id="3.30.70.360:FF:000001">
    <property type="entry name" value="N-acetyldiaminopimelate deacetylase"/>
    <property type="match status" value="1"/>
</dbReference>
<feature type="binding site" evidence="2">
    <location>
        <position position="101"/>
    </location>
    <ligand>
        <name>Mn(2+)</name>
        <dbReference type="ChEBI" id="CHEBI:29035"/>
        <label>2</label>
    </ligand>
</feature>
<keyword evidence="1" id="KW-0378">Hydrolase</keyword>
<keyword evidence="2" id="KW-0464">Manganese</keyword>